<dbReference type="InterPro" id="IPR018060">
    <property type="entry name" value="HTH_AraC"/>
</dbReference>
<dbReference type="GO" id="GO:0043565">
    <property type="term" value="F:sequence-specific DNA binding"/>
    <property type="evidence" value="ECO:0007669"/>
    <property type="project" value="InterPro"/>
</dbReference>
<feature type="domain" description="HTH araC/xylS-type" evidence="4">
    <location>
        <begin position="179"/>
        <end position="280"/>
    </location>
</feature>
<sequence length="290" mass="34266">MQASQVYCEPFVIEHGYQFEIHHVKYKTDDAYSCFMHFHEVHEFIIFDEIEGSYYYSQGESQLKQNDIVFTPALETHDFELSNKQKSWYIIQFLPSVIDTPEMEAIGSFFQQGMHLRLPEEQMANIKQQVKWLYESYQENPMSEKSLTLLKLLVIWIAEYAKPVTPPNIQPITKSLGFEKLTPVINMFRQQTSVELTLVEAAELCHLSPSYFSRMFKKVFRCNFSEYSLRHKLYSAARMLSQSHYSITDISYELHFSSPSHFISQFKKQFATTPHKYRADLKERAINERL</sequence>
<dbReference type="SUPFAM" id="SSF51215">
    <property type="entry name" value="Regulatory protein AraC"/>
    <property type="match status" value="1"/>
</dbReference>
<dbReference type="InterPro" id="IPR037923">
    <property type="entry name" value="HTH-like"/>
</dbReference>
<name>A0A2S0VU00_9ALTE</name>
<reference evidence="5 6" key="1">
    <citation type="submission" date="2018-01" db="EMBL/GenBank/DDBJ databases">
        <title>Genome sequence of a Cantenovulum-like bacteria.</title>
        <authorList>
            <person name="Tan W.R."/>
            <person name="Lau N.-S."/>
            <person name="Go F."/>
            <person name="Amirul A.-A.A."/>
        </authorList>
    </citation>
    <scope>NUCLEOTIDE SEQUENCE [LARGE SCALE GENOMIC DNA]</scope>
    <source>
        <strain evidence="5 6">CCB-QB4</strain>
    </source>
</reference>
<keyword evidence="2" id="KW-0238">DNA-binding</keyword>
<dbReference type="OrthoDB" id="5949386at2"/>
<dbReference type="PRINTS" id="PR00032">
    <property type="entry name" value="HTHARAC"/>
</dbReference>
<dbReference type="SMART" id="SM00342">
    <property type="entry name" value="HTH_ARAC"/>
    <property type="match status" value="1"/>
</dbReference>
<organism evidence="5 6">
    <name type="scientific">Saccharobesus litoralis</name>
    <dbReference type="NCBI Taxonomy" id="2172099"/>
    <lineage>
        <taxon>Bacteria</taxon>
        <taxon>Pseudomonadati</taxon>
        <taxon>Pseudomonadota</taxon>
        <taxon>Gammaproteobacteria</taxon>
        <taxon>Alteromonadales</taxon>
        <taxon>Alteromonadaceae</taxon>
        <taxon>Saccharobesus</taxon>
    </lineage>
</organism>
<dbReference type="InterPro" id="IPR009057">
    <property type="entry name" value="Homeodomain-like_sf"/>
</dbReference>
<protein>
    <submittedName>
        <fullName evidence="5">AraC family transcriptional regulator</fullName>
    </submittedName>
</protein>
<dbReference type="AlphaFoldDB" id="A0A2S0VU00"/>
<evidence type="ECO:0000256" key="1">
    <source>
        <dbReference type="ARBA" id="ARBA00023015"/>
    </source>
</evidence>
<proteinExistence type="predicted"/>
<dbReference type="PANTHER" id="PTHR43280:SF10">
    <property type="entry name" value="REGULATORY PROTEIN POCR"/>
    <property type="match status" value="1"/>
</dbReference>
<dbReference type="Gene3D" id="1.10.10.60">
    <property type="entry name" value="Homeodomain-like"/>
    <property type="match status" value="2"/>
</dbReference>
<dbReference type="GO" id="GO:0003700">
    <property type="term" value="F:DNA-binding transcription factor activity"/>
    <property type="evidence" value="ECO:0007669"/>
    <property type="project" value="InterPro"/>
</dbReference>
<gene>
    <name evidence="5" type="ORF">C2869_14940</name>
</gene>
<dbReference type="PROSITE" id="PS01124">
    <property type="entry name" value="HTH_ARAC_FAMILY_2"/>
    <property type="match status" value="1"/>
</dbReference>
<keyword evidence="3" id="KW-0804">Transcription</keyword>
<dbReference type="RefSeq" id="WP_108603708.1">
    <property type="nucleotide sequence ID" value="NZ_CP026604.1"/>
</dbReference>
<dbReference type="Proteomes" id="UP000244441">
    <property type="component" value="Chromosome"/>
</dbReference>
<dbReference type="InterPro" id="IPR020449">
    <property type="entry name" value="Tscrpt_reg_AraC-type_HTH"/>
</dbReference>
<dbReference type="Pfam" id="PF12833">
    <property type="entry name" value="HTH_18"/>
    <property type="match status" value="1"/>
</dbReference>
<keyword evidence="1" id="KW-0805">Transcription regulation</keyword>
<evidence type="ECO:0000313" key="6">
    <source>
        <dbReference type="Proteomes" id="UP000244441"/>
    </source>
</evidence>
<accession>A0A2S0VU00</accession>
<evidence type="ECO:0000256" key="2">
    <source>
        <dbReference type="ARBA" id="ARBA00023125"/>
    </source>
</evidence>
<evidence type="ECO:0000259" key="4">
    <source>
        <dbReference type="PROSITE" id="PS01124"/>
    </source>
</evidence>
<dbReference type="SUPFAM" id="SSF46689">
    <property type="entry name" value="Homeodomain-like"/>
    <property type="match status" value="2"/>
</dbReference>
<evidence type="ECO:0000256" key="3">
    <source>
        <dbReference type="ARBA" id="ARBA00023163"/>
    </source>
</evidence>
<dbReference type="EMBL" id="CP026604">
    <property type="protein sequence ID" value="AWB67652.1"/>
    <property type="molecule type" value="Genomic_DNA"/>
</dbReference>
<dbReference type="KEGG" id="cate:C2869_14940"/>
<dbReference type="PANTHER" id="PTHR43280">
    <property type="entry name" value="ARAC-FAMILY TRANSCRIPTIONAL REGULATOR"/>
    <property type="match status" value="1"/>
</dbReference>
<evidence type="ECO:0000313" key="5">
    <source>
        <dbReference type="EMBL" id="AWB67652.1"/>
    </source>
</evidence>
<keyword evidence="6" id="KW-1185">Reference proteome</keyword>